<dbReference type="EMBL" id="JACSPU010000003">
    <property type="protein sequence ID" value="MBD8015103.1"/>
    <property type="molecule type" value="Genomic_DNA"/>
</dbReference>
<comment type="caution">
    <text evidence="2">The sequence shown here is derived from an EMBL/GenBank/DDBJ whole genome shotgun (WGS) entry which is preliminary data.</text>
</comment>
<sequence length="281" mass="32770">MAKKKKKNLKLNMSTLYITLAFLFILGFGFFGTSKLFMAEDIPLNQTELNAEFDLKANGNFTIKDWVYDPEQNMMEVTLVTNGIEDYMTKLDFTAVSRERLAAELPTEIVYDESGIYIIHIQNVPKDFNQMALRFNKGEKSYDDLFVEDEAEEEQNKVISTIYTDQRVVNEEAIPDRNFTEYALEITGELIAEAEQNIKELEDKRGMMDDVIAEIRKEIEQLQVDLLYQTVDEQVETNNDVFQLEKNIEDYEKEKATMADDIQNIRAKVERLKQKQYDLNI</sequence>
<keyword evidence="1" id="KW-0175">Coiled coil</keyword>
<keyword evidence="3" id="KW-1185">Reference proteome</keyword>
<proteinExistence type="predicted"/>
<name>A0ABR8WDX9_9BACL</name>
<evidence type="ECO:0000313" key="3">
    <source>
        <dbReference type="Proteomes" id="UP000658980"/>
    </source>
</evidence>
<evidence type="ECO:0000313" key="2">
    <source>
        <dbReference type="EMBL" id="MBD8015103.1"/>
    </source>
</evidence>
<gene>
    <name evidence="2" type="ORF">H9630_09755</name>
</gene>
<protein>
    <submittedName>
        <fullName evidence="2">Uncharacterized protein</fullName>
    </submittedName>
</protein>
<dbReference type="Proteomes" id="UP000658980">
    <property type="component" value="Unassembled WGS sequence"/>
</dbReference>
<accession>A0ABR8WDX9</accession>
<organism evidence="2 3">
    <name type="scientific">Planococcus wigleyi</name>
    <dbReference type="NCBI Taxonomy" id="2762216"/>
    <lineage>
        <taxon>Bacteria</taxon>
        <taxon>Bacillati</taxon>
        <taxon>Bacillota</taxon>
        <taxon>Bacilli</taxon>
        <taxon>Bacillales</taxon>
        <taxon>Caryophanaceae</taxon>
        <taxon>Planococcus</taxon>
    </lineage>
</organism>
<feature type="coiled-coil region" evidence="1">
    <location>
        <begin position="184"/>
        <end position="275"/>
    </location>
</feature>
<evidence type="ECO:0000256" key="1">
    <source>
        <dbReference type="SAM" id="Coils"/>
    </source>
</evidence>
<dbReference type="RefSeq" id="WP_191715306.1">
    <property type="nucleotide sequence ID" value="NZ_JACSPU010000003.1"/>
</dbReference>
<reference evidence="2 3" key="1">
    <citation type="submission" date="2020-08" db="EMBL/GenBank/DDBJ databases">
        <title>A Genomic Blueprint of the Chicken Gut Microbiome.</title>
        <authorList>
            <person name="Gilroy R."/>
            <person name="Ravi A."/>
            <person name="Getino M."/>
            <person name="Pursley I."/>
            <person name="Horton D.L."/>
            <person name="Alikhan N.-F."/>
            <person name="Baker D."/>
            <person name="Gharbi K."/>
            <person name="Hall N."/>
            <person name="Watson M."/>
            <person name="Adriaenssens E.M."/>
            <person name="Foster-Nyarko E."/>
            <person name="Jarju S."/>
            <person name="Secka A."/>
            <person name="Antonio M."/>
            <person name="Oren A."/>
            <person name="Chaudhuri R."/>
            <person name="La Ragione R.M."/>
            <person name="Hildebrand F."/>
            <person name="Pallen M.J."/>
        </authorList>
    </citation>
    <scope>NUCLEOTIDE SEQUENCE [LARGE SCALE GENOMIC DNA]</scope>
    <source>
        <strain evidence="2 3">Sa1BUA13</strain>
    </source>
</reference>